<proteinExistence type="predicted"/>
<protein>
    <submittedName>
        <fullName evidence="2">Uncharacterized protein</fullName>
    </submittedName>
</protein>
<dbReference type="Proteomes" id="UP001066276">
    <property type="component" value="Chromosome 5"/>
</dbReference>
<keyword evidence="3" id="KW-1185">Reference proteome</keyword>
<sequence>MVAESGLVGSGGGFLARVLGVTGDVGGCVDQLSESEVGEVGGQRCGVGVVVVLQVEIEVSQEDVVRRGEGVGACEVGNGVAEGGSWSWRSVYEGSSEGSVGVRVDLEMEVFGCLEGVFRVGVDLEGGFVDDGYPSTDSVGVISSGDLVAVRDGDGDVWGRGVVPPGFGQEGYVWGGGVEQVPELDGVLSCGTCVEEDAVQVVGVDCCRLCCSVAGEVAGATGEGSFGVLRGGLEAGCGGARVKVEEFAGRIAKAGCAGGVRTGGVALGTVQARTGTDGLASGTPPARQRCARCTDAQRQPLRREGGGRSSWEVGGGRERRMGARGGGAAGKQRQ</sequence>
<comment type="caution">
    <text evidence="2">The sequence shown here is derived from an EMBL/GenBank/DDBJ whole genome shotgun (WGS) entry which is preliminary data.</text>
</comment>
<feature type="region of interest" description="Disordered" evidence="1">
    <location>
        <begin position="276"/>
        <end position="334"/>
    </location>
</feature>
<name>A0AAV7R7G4_PLEWA</name>
<evidence type="ECO:0000313" key="2">
    <source>
        <dbReference type="EMBL" id="KAJ1147124.1"/>
    </source>
</evidence>
<organism evidence="2 3">
    <name type="scientific">Pleurodeles waltl</name>
    <name type="common">Iberian ribbed newt</name>
    <dbReference type="NCBI Taxonomy" id="8319"/>
    <lineage>
        <taxon>Eukaryota</taxon>
        <taxon>Metazoa</taxon>
        <taxon>Chordata</taxon>
        <taxon>Craniata</taxon>
        <taxon>Vertebrata</taxon>
        <taxon>Euteleostomi</taxon>
        <taxon>Amphibia</taxon>
        <taxon>Batrachia</taxon>
        <taxon>Caudata</taxon>
        <taxon>Salamandroidea</taxon>
        <taxon>Salamandridae</taxon>
        <taxon>Pleurodelinae</taxon>
        <taxon>Pleurodeles</taxon>
    </lineage>
</organism>
<evidence type="ECO:0000313" key="3">
    <source>
        <dbReference type="Proteomes" id="UP001066276"/>
    </source>
</evidence>
<accession>A0AAV7R7G4</accession>
<dbReference type="EMBL" id="JANPWB010000009">
    <property type="protein sequence ID" value="KAJ1147124.1"/>
    <property type="molecule type" value="Genomic_DNA"/>
</dbReference>
<reference evidence="2" key="1">
    <citation type="journal article" date="2022" name="bioRxiv">
        <title>Sequencing and chromosome-scale assembly of the giantPleurodeles waltlgenome.</title>
        <authorList>
            <person name="Brown T."/>
            <person name="Elewa A."/>
            <person name="Iarovenko S."/>
            <person name="Subramanian E."/>
            <person name="Araus A.J."/>
            <person name="Petzold A."/>
            <person name="Susuki M."/>
            <person name="Suzuki K.-i.T."/>
            <person name="Hayashi T."/>
            <person name="Toyoda A."/>
            <person name="Oliveira C."/>
            <person name="Osipova E."/>
            <person name="Leigh N.D."/>
            <person name="Simon A."/>
            <person name="Yun M.H."/>
        </authorList>
    </citation>
    <scope>NUCLEOTIDE SEQUENCE</scope>
    <source>
        <strain evidence="2">20211129_DDA</strain>
        <tissue evidence="2">Liver</tissue>
    </source>
</reference>
<feature type="compositionally biased region" description="Gly residues" evidence="1">
    <location>
        <begin position="323"/>
        <end position="334"/>
    </location>
</feature>
<gene>
    <name evidence="2" type="ORF">NDU88_000011</name>
</gene>
<evidence type="ECO:0000256" key="1">
    <source>
        <dbReference type="SAM" id="MobiDB-lite"/>
    </source>
</evidence>
<dbReference type="AlphaFoldDB" id="A0AAV7R7G4"/>